<dbReference type="NCBIfam" id="NF004344">
    <property type="entry name" value="PRK05724.1"/>
    <property type="match status" value="1"/>
</dbReference>
<dbReference type="Gene3D" id="3.90.226.10">
    <property type="entry name" value="2-enoyl-CoA Hydratase, Chain A, domain 1"/>
    <property type="match status" value="1"/>
</dbReference>
<keyword evidence="4 10" id="KW-0547">Nucleotide-binding</keyword>
<evidence type="ECO:0000256" key="8">
    <source>
        <dbReference type="ARBA" id="ARBA00023160"/>
    </source>
</evidence>
<dbReference type="PRINTS" id="PR01069">
    <property type="entry name" value="ACCCTRFRASEA"/>
</dbReference>
<keyword evidence="2 10" id="KW-0444">Lipid biosynthesis</keyword>
<evidence type="ECO:0000256" key="10">
    <source>
        <dbReference type="HAMAP-Rule" id="MF_00823"/>
    </source>
</evidence>
<keyword evidence="8 10" id="KW-0275">Fatty acid biosynthesis</keyword>
<evidence type="ECO:0000313" key="14">
    <source>
        <dbReference type="Proteomes" id="UP001416858"/>
    </source>
</evidence>
<dbReference type="RefSeq" id="WP_345683440.1">
    <property type="nucleotide sequence ID" value="NZ_BAABRO010000003.1"/>
</dbReference>
<keyword evidence="6 10" id="KW-0067">ATP-binding</keyword>
<evidence type="ECO:0000256" key="2">
    <source>
        <dbReference type="ARBA" id="ARBA00022516"/>
    </source>
</evidence>
<keyword evidence="5 10" id="KW-0276">Fatty acid metabolism</keyword>
<comment type="catalytic activity">
    <reaction evidence="9 10">
        <text>N(6)-carboxybiotinyl-L-lysyl-[protein] + acetyl-CoA = N(6)-biotinyl-L-lysyl-[protein] + malonyl-CoA</text>
        <dbReference type="Rhea" id="RHEA:54728"/>
        <dbReference type="Rhea" id="RHEA-COMP:10505"/>
        <dbReference type="Rhea" id="RHEA-COMP:10506"/>
        <dbReference type="ChEBI" id="CHEBI:57288"/>
        <dbReference type="ChEBI" id="CHEBI:57384"/>
        <dbReference type="ChEBI" id="CHEBI:83144"/>
        <dbReference type="ChEBI" id="CHEBI:83145"/>
        <dbReference type="EC" id="2.1.3.15"/>
    </reaction>
</comment>
<evidence type="ECO:0000256" key="1">
    <source>
        <dbReference type="ARBA" id="ARBA00004956"/>
    </source>
</evidence>
<gene>
    <name evidence="10 13" type="primary">accA</name>
    <name evidence="13" type="ORF">Rcae01_01954</name>
</gene>
<keyword evidence="10" id="KW-0963">Cytoplasm</keyword>
<dbReference type="InterPro" id="IPR001095">
    <property type="entry name" value="Acetyl_CoA_COase_a_su"/>
</dbReference>
<dbReference type="NCBIfam" id="NF041504">
    <property type="entry name" value="AccA_sub"/>
    <property type="match status" value="1"/>
</dbReference>
<keyword evidence="11" id="KW-0175">Coiled coil</keyword>
<dbReference type="Proteomes" id="UP001416858">
    <property type="component" value="Unassembled WGS sequence"/>
</dbReference>
<keyword evidence="3 10" id="KW-0808">Transferase</keyword>
<dbReference type="EC" id="2.1.3.15" evidence="10"/>
<keyword evidence="14" id="KW-1185">Reference proteome</keyword>
<dbReference type="NCBIfam" id="TIGR00513">
    <property type="entry name" value="accA"/>
    <property type="match status" value="1"/>
</dbReference>
<comment type="pathway">
    <text evidence="1 10">Lipid metabolism; malonyl-CoA biosynthesis; malonyl-CoA from acetyl-CoA: step 1/1.</text>
</comment>
<evidence type="ECO:0000259" key="12">
    <source>
        <dbReference type="PROSITE" id="PS50989"/>
    </source>
</evidence>
<evidence type="ECO:0000256" key="11">
    <source>
        <dbReference type="SAM" id="Coils"/>
    </source>
</evidence>
<evidence type="ECO:0000313" key="13">
    <source>
        <dbReference type="EMBL" id="GAA5506501.1"/>
    </source>
</evidence>
<comment type="caution">
    <text evidence="13">The sequence shown here is derived from an EMBL/GenBank/DDBJ whole genome shotgun (WGS) entry which is preliminary data.</text>
</comment>
<feature type="domain" description="CoA carboxyltransferase C-terminal" evidence="12">
    <location>
        <begin position="32"/>
        <end position="293"/>
    </location>
</feature>
<evidence type="ECO:0000256" key="9">
    <source>
        <dbReference type="ARBA" id="ARBA00049152"/>
    </source>
</evidence>
<comment type="subcellular location">
    <subcellularLocation>
        <location evidence="10">Cytoplasm</location>
    </subcellularLocation>
</comment>
<name>A0ABP9VNY8_9BACT</name>
<dbReference type="PANTHER" id="PTHR42853">
    <property type="entry name" value="ACETYL-COENZYME A CARBOXYLASE CARBOXYL TRANSFERASE SUBUNIT ALPHA"/>
    <property type="match status" value="1"/>
</dbReference>
<dbReference type="EMBL" id="BAABRO010000003">
    <property type="protein sequence ID" value="GAA5506501.1"/>
    <property type="molecule type" value="Genomic_DNA"/>
</dbReference>
<comment type="subunit">
    <text evidence="10">Acetyl-CoA carboxylase is a heterohexamer composed of biotin carboxyl carrier protein (AccB), biotin carboxylase (AccC) and two subunits each of ACCase subunit alpha (AccA) and ACCase subunit beta (AccD).</text>
</comment>
<feature type="coiled-coil region" evidence="11">
    <location>
        <begin position="6"/>
        <end position="50"/>
    </location>
</feature>
<dbReference type="Pfam" id="PF03255">
    <property type="entry name" value="ACCA"/>
    <property type="match status" value="1"/>
</dbReference>
<proteinExistence type="inferred from homology"/>
<dbReference type="InterPro" id="IPR029045">
    <property type="entry name" value="ClpP/crotonase-like_dom_sf"/>
</dbReference>
<comment type="function">
    <text evidence="10">Component of the acetyl coenzyme A carboxylase (ACC) complex. First, biotin carboxylase catalyzes the carboxylation of biotin on its carrier protein (BCCP) and then the CO(2) group is transferred by the carboxyltransferase to acetyl-CoA to form malonyl-CoA.</text>
</comment>
<evidence type="ECO:0000256" key="6">
    <source>
        <dbReference type="ARBA" id="ARBA00022840"/>
    </source>
</evidence>
<dbReference type="GO" id="GO:0016740">
    <property type="term" value="F:transferase activity"/>
    <property type="evidence" value="ECO:0007669"/>
    <property type="project" value="UniProtKB-KW"/>
</dbReference>
<sequence length="323" mass="36354">MSAGPGLEFEYEIADLESKIASLERQTNRTDEIEKEIRDLRRKLVDLLRDVYGSLDSWQTVQVARHKNRPYTRDYLNLAFDEFVELHGDKHFGDDRAMLSGFAKLDRFKVLVLGHQKGRTFKERAACHFGCAHPEGYRKAMVKMRLAEKYRMPLICFIDTPGAYPGIGAEERGQAQVIAESMFMMSRLKTPVICVVIGEGGSGGALGIGVGDRIAMLQHSYYSVISPEGCAGILWKSHEHAPKAAAALRFTSDNLKRLGVVDDVLEEPLGGAHRDHHQMASRLKSYLSRTLSDLESMSTEELVNQRYEKFRRIGVFLEEAESA</sequence>
<comment type="similarity">
    <text evidence="10">Belongs to the AccA family.</text>
</comment>
<evidence type="ECO:0000256" key="3">
    <source>
        <dbReference type="ARBA" id="ARBA00022679"/>
    </source>
</evidence>
<reference evidence="13 14" key="1">
    <citation type="submission" date="2024-02" db="EMBL/GenBank/DDBJ databases">
        <title>Rhodopirellula caenicola NBRC 110016.</title>
        <authorList>
            <person name="Ichikawa N."/>
            <person name="Katano-Makiyama Y."/>
            <person name="Hidaka K."/>
        </authorList>
    </citation>
    <scope>NUCLEOTIDE SEQUENCE [LARGE SCALE GENOMIC DNA]</scope>
    <source>
        <strain evidence="13 14">NBRC 110016</strain>
    </source>
</reference>
<keyword evidence="7 10" id="KW-0443">Lipid metabolism</keyword>
<evidence type="ECO:0000256" key="7">
    <source>
        <dbReference type="ARBA" id="ARBA00023098"/>
    </source>
</evidence>
<dbReference type="InterPro" id="IPR011763">
    <property type="entry name" value="COA_CT_C"/>
</dbReference>
<evidence type="ECO:0000256" key="5">
    <source>
        <dbReference type="ARBA" id="ARBA00022832"/>
    </source>
</evidence>
<evidence type="ECO:0000256" key="4">
    <source>
        <dbReference type="ARBA" id="ARBA00022741"/>
    </source>
</evidence>
<organism evidence="13 14">
    <name type="scientific">Novipirellula caenicola</name>
    <dbReference type="NCBI Taxonomy" id="1536901"/>
    <lineage>
        <taxon>Bacteria</taxon>
        <taxon>Pseudomonadati</taxon>
        <taxon>Planctomycetota</taxon>
        <taxon>Planctomycetia</taxon>
        <taxon>Pirellulales</taxon>
        <taxon>Pirellulaceae</taxon>
        <taxon>Novipirellula</taxon>
    </lineage>
</organism>
<dbReference type="PROSITE" id="PS50989">
    <property type="entry name" value="COA_CT_CTER"/>
    <property type="match status" value="1"/>
</dbReference>
<dbReference type="SUPFAM" id="SSF52096">
    <property type="entry name" value="ClpP/crotonase"/>
    <property type="match status" value="1"/>
</dbReference>
<protein>
    <recommendedName>
        <fullName evidence="10">Acetyl-coenzyme A carboxylase carboxyl transferase subunit alpha</fullName>
        <shortName evidence="10">ACCase subunit alpha</shortName>
        <shortName evidence="10">Acetyl-CoA carboxylase carboxyltransferase subunit alpha</shortName>
        <ecNumber evidence="10">2.1.3.15</ecNumber>
    </recommendedName>
</protein>
<dbReference type="HAMAP" id="MF_00823">
    <property type="entry name" value="AcetylCoA_CT_alpha"/>
    <property type="match status" value="1"/>
</dbReference>
<dbReference type="PANTHER" id="PTHR42853:SF3">
    <property type="entry name" value="ACETYL-COENZYME A CARBOXYLASE CARBOXYL TRANSFERASE SUBUNIT ALPHA, CHLOROPLASTIC"/>
    <property type="match status" value="1"/>
</dbReference>
<accession>A0ABP9VNY8</accession>